<dbReference type="RefSeq" id="WP_146865416.1">
    <property type="nucleotide sequence ID" value="NZ_BKAU01000005.1"/>
</dbReference>
<dbReference type="InterPro" id="IPR011989">
    <property type="entry name" value="ARM-like"/>
</dbReference>
<dbReference type="Proteomes" id="UP000321436">
    <property type="component" value="Unassembled WGS sequence"/>
</dbReference>
<dbReference type="Gene3D" id="1.25.10.10">
    <property type="entry name" value="Leucine-rich Repeat Variant"/>
    <property type="match status" value="1"/>
</dbReference>
<gene>
    <name evidence="2" type="ORF">CCY01nite_38980</name>
</gene>
<accession>A0A512RPL2</accession>
<feature type="signal peptide" evidence="1">
    <location>
        <begin position="1"/>
        <end position="18"/>
    </location>
</feature>
<dbReference type="SUPFAM" id="SSF48371">
    <property type="entry name" value="ARM repeat"/>
    <property type="match status" value="1"/>
</dbReference>
<name>A0A512RPL2_9BACT</name>
<evidence type="ECO:0008006" key="4">
    <source>
        <dbReference type="Google" id="ProtNLM"/>
    </source>
</evidence>
<evidence type="ECO:0000313" key="2">
    <source>
        <dbReference type="EMBL" id="GEP97638.1"/>
    </source>
</evidence>
<organism evidence="2 3">
    <name type="scientific">Chitinophaga cymbidii</name>
    <dbReference type="NCBI Taxonomy" id="1096750"/>
    <lineage>
        <taxon>Bacteria</taxon>
        <taxon>Pseudomonadati</taxon>
        <taxon>Bacteroidota</taxon>
        <taxon>Chitinophagia</taxon>
        <taxon>Chitinophagales</taxon>
        <taxon>Chitinophagaceae</taxon>
        <taxon>Chitinophaga</taxon>
    </lineage>
</organism>
<keyword evidence="1" id="KW-0732">Signal</keyword>
<sequence>MKGIIISLAALSVTTAYAQKIEGPSVTSKTSFAIVVDDSTYLQAAKEINAYRLAIEESGLGTYIVHHHWNRPEEIRKVLKELHARPQQLEGAVLIGDIPVPMVRDAQYLTSTFKMNQKISWQRSSVPSDRFYDDFHLEFDFIKQDSLQKNYFYYSINPDAAQQVHLSIYSARIKPPVVPGKDKYTLIREYLRKVVAGKKQQNSLDNMFVSTAHGYNSESVNSFAGEQMALRNQFPALFLPGNTIRFFHFTNDRALKFHLLKALQLPETDLAVMHGHGDSDIQLINGYPYVSSPTESKENILRYLRSKIRAAQESGKDIAAAKANYEKYLDVPASWMDNALDPAVMKDDSIFNHNLDIHIEDIIAARPNARMVLLDNCLTGSFHLDKYLAGYYPFSEGGNIVSVANSIGVLQDLWATELLGLLQHGVRVGNWFKHIAYLETHIMGDPTFCFKSSSKLDLNAAITGRHDAVFWKSLLKTPDADVQALALVQLAGKMDKAAYSTLLKDTYFRSGYESTRLEAFLQLEKLNNRDFITVLKAATTDPYEFIRRRSLYAAGEIGSDELAPAIANMIAYDMHSERIAFKAQTAMTFINEGPMLEALKKHDADKKIIAAVTRNGQKMKELADTMLDASKPDKKRIAEITMMRAYRYHQAVPALITIAKDAGSSEPVRLAALEALSWFPRSWKRDDIIALCREAAGGNGYTAALKAQARKNLNIFQ</sequence>
<evidence type="ECO:0000256" key="1">
    <source>
        <dbReference type="SAM" id="SignalP"/>
    </source>
</evidence>
<evidence type="ECO:0000313" key="3">
    <source>
        <dbReference type="Proteomes" id="UP000321436"/>
    </source>
</evidence>
<dbReference type="OrthoDB" id="619585at2"/>
<keyword evidence="3" id="KW-1185">Reference proteome</keyword>
<dbReference type="InterPro" id="IPR016024">
    <property type="entry name" value="ARM-type_fold"/>
</dbReference>
<reference evidence="2 3" key="1">
    <citation type="submission" date="2019-07" db="EMBL/GenBank/DDBJ databases">
        <title>Whole genome shotgun sequence of Chitinophaga cymbidii NBRC 109752.</title>
        <authorList>
            <person name="Hosoyama A."/>
            <person name="Uohara A."/>
            <person name="Ohji S."/>
            <person name="Ichikawa N."/>
        </authorList>
    </citation>
    <scope>NUCLEOTIDE SEQUENCE [LARGE SCALE GENOMIC DNA]</scope>
    <source>
        <strain evidence="2 3">NBRC 109752</strain>
    </source>
</reference>
<protein>
    <recommendedName>
        <fullName evidence="4">HEAT repeat domain-containing protein</fullName>
    </recommendedName>
</protein>
<proteinExistence type="predicted"/>
<comment type="caution">
    <text evidence="2">The sequence shown here is derived from an EMBL/GenBank/DDBJ whole genome shotgun (WGS) entry which is preliminary data.</text>
</comment>
<feature type="chain" id="PRO_5022050665" description="HEAT repeat domain-containing protein" evidence="1">
    <location>
        <begin position="19"/>
        <end position="717"/>
    </location>
</feature>
<dbReference type="EMBL" id="BKAU01000005">
    <property type="protein sequence ID" value="GEP97638.1"/>
    <property type="molecule type" value="Genomic_DNA"/>
</dbReference>
<dbReference type="AlphaFoldDB" id="A0A512RPL2"/>